<dbReference type="AlphaFoldDB" id="A0A9J5XU44"/>
<proteinExistence type="predicted"/>
<reference evidence="1 2" key="1">
    <citation type="submission" date="2020-09" db="EMBL/GenBank/DDBJ databases">
        <title>De no assembly of potato wild relative species, Solanum commersonii.</title>
        <authorList>
            <person name="Cho K."/>
        </authorList>
    </citation>
    <scope>NUCLEOTIDE SEQUENCE [LARGE SCALE GENOMIC DNA]</scope>
    <source>
        <strain evidence="1">LZ3.2</strain>
        <tissue evidence="1">Leaf</tissue>
    </source>
</reference>
<dbReference type="EMBL" id="JACXVP010000008">
    <property type="protein sequence ID" value="KAG5590688.1"/>
    <property type="molecule type" value="Genomic_DNA"/>
</dbReference>
<sequence>MVNAQDMWEKLLVMGAWGSSSNAYSMWDRTGSGIRKEAREVLGVSGGSLGWHGGDRWRNGEVHKNVEPKKISFAKLVEIKDEEENRTNGVRNKLVKKEAKLAVTTAKAIPYDCMYVELEGKGRDKKLSIVTKVDGAIHKMCEGRATGPDEIPMEFWKNDKDALRMEVEYDDSIIQEQGGHLELHQL</sequence>
<evidence type="ECO:0000313" key="2">
    <source>
        <dbReference type="Proteomes" id="UP000824120"/>
    </source>
</evidence>
<name>A0A9J5XU44_SOLCO</name>
<organism evidence="1 2">
    <name type="scientific">Solanum commersonii</name>
    <name type="common">Commerson's wild potato</name>
    <name type="synonym">Commerson's nightshade</name>
    <dbReference type="NCBI Taxonomy" id="4109"/>
    <lineage>
        <taxon>Eukaryota</taxon>
        <taxon>Viridiplantae</taxon>
        <taxon>Streptophyta</taxon>
        <taxon>Embryophyta</taxon>
        <taxon>Tracheophyta</taxon>
        <taxon>Spermatophyta</taxon>
        <taxon>Magnoliopsida</taxon>
        <taxon>eudicotyledons</taxon>
        <taxon>Gunneridae</taxon>
        <taxon>Pentapetalae</taxon>
        <taxon>asterids</taxon>
        <taxon>lamiids</taxon>
        <taxon>Solanales</taxon>
        <taxon>Solanaceae</taxon>
        <taxon>Solanoideae</taxon>
        <taxon>Solaneae</taxon>
        <taxon>Solanum</taxon>
    </lineage>
</organism>
<dbReference type="OrthoDB" id="1326158at2759"/>
<keyword evidence="2" id="KW-1185">Reference proteome</keyword>
<dbReference type="Proteomes" id="UP000824120">
    <property type="component" value="Chromosome 8"/>
</dbReference>
<evidence type="ECO:0000313" key="1">
    <source>
        <dbReference type="EMBL" id="KAG5590688.1"/>
    </source>
</evidence>
<comment type="caution">
    <text evidence="1">The sequence shown here is derived from an EMBL/GenBank/DDBJ whole genome shotgun (WGS) entry which is preliminary data.</text>
</comment>
<protein>
    <submittedName>
        <fullName evidence="1">Uncharacterized protein</fullName>
    </submittedName>
</protein>
<accession>A0A9J5XU44</accession>
<gene>
    <name evidence="1" type="ORF">H5410_041202</name>
</gene>